<gene>
    <name evidence="2" type="ORF">PSEBR_m1695</name>
</gene>
<name>F2K6H7_PSEBN</name>
<dbReference type="AlphaFoldDB" id="F2K6H7"/>
<dbReference type="Proteomes" id="UP000006692">
    <property type="component" value="Chromosome"/>
</dbReference>
<reference key="2">
    <citation type="submission" date="2011-03" db="EMBL/GenBank/DDBJ databases">
        <title>Complete Genome Sequence of a beneficial plant roots-associated bacterium Pseudomonas brassicacearum.</title>
        <authorList>
            <person name="Ortet P."/>
            <person name="Barakat M."/>
            <person name="Lalaouna D."/>
            <person name="Fochesato S."/>
            <person name="Barbe V."/>
            <person name="Santaella C."/>
            <person name="Heulin T."/>
            <person name="Achouak W."/>
        </authorList>
    </citation>
    <scope>NUCLEOTIDE SEQUENCE</scope>
    <source>
        <strain>NFM421</strain>
    </source>
</reference>
<dbReference type="EMBL" id="CP002585">
    <property type="protein sequence ID" value="AEA71904.1"/>
    <property type="molecule type" value="Genomic_DNA"/>
</dbReference>
<sequence>MAGPRDTRRLISLCASTTADVIAVPIDDSLPIQGAGLQSPATARDRPPPILPPAKRLGENPSDGRCTGKQPYAKQGINSGTMEPLSPE</sequence>
<feature type="region of interest" description="Disordered" evidence="1">
    <location>
        <begin position="31"/>
        <end position="88"/>
    </location>
</feature>
<dbReference type="HOGENOM" id="CLU_2466615_0_0_6"/>
<dbReference type="KEGG" id="pba:PSEBR_m1695"/>
<dbReference type="STRING" id="994484.PSEBR_m1695"/>
<evidence type="ECO:0000313" key="3">
    <source>
        <dbReference type="Proteomes" id="UP000006692"/>
    </source>
</evidence>
<reference evidence="2 3" key="1">
    <citation type="journal article" date="2011" name="J. Bacteriol.">
        <title>Complete genome sequence of a beneficial plant root-associated bacterium, Pseudomonas brassicacearum.</title>
        <authorList>
            <person name="Ortet P."/>
            <person name="Barakat M."/>
            <person name="Lalaouna D."/>
            <person name="Fochesato S."/>
            <person name="Barbe V."/>
            <person name="Vacherie B."/>
            <person name="Santaella C."/>
            <person name="Heulin T."/>
            <person name="Achouak W."/>
        </authorList>
    </citation>
    <scope>NUCLEOTIDE SEQUENCE [LARGE SCALE GENOMIC DNA]</scope>
    <source>
        <strain evidence="2 3">NFM421</strain>
    </source>
</reference>
<accession>F2K6H7</accession>
<evidence type="ECO:0000256" key="1">
    <source>
        <dbReference type="SAM" id="MobiDB-lite"/>
    </source>
</evidence>
<organism evidence="2 3">
    <name type="scientific">Pseudomonas brassicacearum (strain NFM421)</name>
    <dbReference type="NCBI Taxonomy" id="994484"/>
    <lineage>
        <taxon>Bacteria</taxon>
        <taxon>Pseudomonadati</taxon>
        <taxon>Pseudomonadota</taxon>
        <taxon>Gammaproteobacteria</taxon>
        <taxon>Pseudomonadales</taxon>
        <taxon>Pseudomonadaceae</taxon>
        <taxon>Pseudomonas</taxon>
    </lineage>
</organism>
<proteinExistence type="predicted"/>
<protein>
    <submittedName>
        <fullName evidence="2">Uncharacterized protein</fullName>
    </submittedName>
</protein>
<evidence type="ECO:0000313" key="2">
    <source>
        <dbReference type="EMBL" id="AEA71904.1"/>
    </source>
</evidence>